<name>A0A8H2XXM4_9AGAM</name>
<dbReference type="AlphaFoldDB" id="A0A8H2XXM4"/>
<reference evidence="5" key="1">
    <citation type="submission" date="2021-01" db="EMBL/GenBank/DDBJ databases">
        <authorList>
            <person name="Kaushik A."/>
        </authorList>
    </citation>
    <scope>NUCLEOTIDE SEQUENCE</scope>
    <source>
        <strain evidence="5">AG1-1C</strain>
    </source>
</reference>
<accession>A0A8H2XXM4</accession>
<dbReference type="EMBL" id="CAJMWS010000347">
    <property type="protein sequence ID" value="CAE6436500.1"/>
    <property type="molecule type" value="Genomic_DNA"/>
</dbReference>
<dbReference type="Pfam" id="PF00083">
    <property type="entry name" value="Sugar_tr"/>
    <property type="match status" value="1"/>
</dbReference>
<dbReference type="InterPro" id="IPR050360">
    <property type="entry name" value="MFS_Sugar_Transporters"/>
</dbReference>
<evidence type="ECO:0000256" key="4">
    <source>
        <dbReference type="ARBA" id="ARBA00023136"/>
    </source>
</evidence>
<keyword evidence="2" id="KW-0812">Transmembrane</keyword>
<keyword evidence="3" id="KW-1133">Transmembrane helix</keyword>
<evidence type="ECO:0000313" key="6">
    <source>
        <dbReference type="Proteomes" id="UP000663846"/>
    </source>
</evidence>
<comment type="subcellular location">
    <subcellularLocation>
        <location evidence="1">Membrane</location>
        <topology evidence="1">Multi-pass membrane protein</topology>
    </subcellularLocation>
</comment>
<dbReference type="GO" id="GO:0005351">
    <property type="term" value="F:carbohydrate:proton symporter activity"/>
    <property type="evidence" value="ECO:0007669"/>
    <property type="project" value="TreeGrafter"/>
</dbReference>
<evidence type="ECO:0000256" key="3">
    <source>
        <dbReference type="ARBA" id="ARBA00022989"/>
    </source>
</evidence>
<evidence type="ECO:0000313" key="5">
    <source>
        <dbReference type="EMBL" id="CAE6436500.1"/>
    </source>
</evidence>
<dbReference type="PANTHER" id="PTHR48022">
    <property type="entry name" value="PLASTIDIC GLUCOSE TRANSPORTER 4"/>
    <property type="match status" value="1"/>
</dbReference>
<dbReference type="PANTHER" id="PTHR48022:SF64">
    <property type="entry name" value="MAJOR FACILITATOR SUPERFAMILY (MFS) PROFILE DOMAIN-CONTAINING PROTEIN"/>
    <property type="match status" value="1"/>
</dbReference>
<gene>
    <name evidence="5" type="ORF">RDB_LOCUS121374</name>
</gene>
<proteinExistence type="predicted"/>
<protein>
    <recommendedName>
        <fullName evidence="7">Major facilitator superfamily (MFS) profile domain-containing protein</fullName>
    </recommendedName>
</protein>
<dbReference type="Gene3D" id="1.10.286.90">
    <property type="entry name" value="MFS transporter, transmembrane helix TM10b"/>
    <property type="match status" value="1"/>
</dbReference>
<dbReference type="InterPro" id="IPR005828">
    <property type="entry name" value="MFS_sugar_transport-like"/>
</dbReference>
<evidence type="ECO:0000256" key="1">
    <source>
        <dbReference type="ARBA" id="ARBA00004141"/>
    </source>
</evidence>
<evidence type="ECO:0008006" key="7">
    <source>
        <dbReference type="Google" id="ProtNLM"/>
    </source>
</evidence>
<organism evidence="5 6">
    <name type="scientific">Rhizoctonia solani</name>
    <dbReference type="NCBI Taxonomy" id="456999"/>
    <lineage>
        <taxon>Eukaryota</taxon>
        <taxon>Fungi</taxon>
        <taxon>Dikarya</taxon>
        <taxon>Basidiomycota</taxon>
        <taxon>Agaricomycotina</taxon>
        <taxon>Agaricomycetes</taxon>
        <taxon>Cantharellales</taxon>
        <taxon>Ceratobasidiaceae</taxon>
        <taxon>Rhizoctonia</taxon>
    </lineage>
</organism>
<dbReference type="GO" id="GO:0016020">
    <property type="term" value="C:membrane"/>
    <property type="evidence" value="ECO:0007669"/>
    <property type="project" value="UniProtKB-SubCell"/>
</dbReference>
<dbReference type="Proteomes" id="UP000663846">
    <property type="component" value="Unassembled WGS sequence"/>
</dbReference>
<keyword evidence="4" id="KW-0472">Membrane</keyword>
<sequence length="75" mass="8792">MASRDKINKFFFPFIVIFDLPESPRWLIANGREEEAVRNLATYHAINRGNVKDELVQFEREEIKEALRLEAEAAK</sequence>
<feature type="non-terminal residue" evidence="5">
    <location>
        <position position="75"/>
    </location>
</feature>
<evidence type="ECO:0000256" key="2">
    <source>
        <dbReference type="ARBA" id="ARBA00022692"/>
    </source>
</evidence>
<comment type="caution">
    <text evidence="5">The sequence shown here is derived from an EMBL/GenBank/DDBJ whole genome shotgun (WGS) entry which is preliminary data.</text>
</comment>